<dbReference type="GO" id="GO:0016887">
    <property type="term" value="F:ATP hydrolysis activity"/>
    <property type="evidence" value="ECO:0007669"/>
    <property type="project" value="InterPro"/>
</dbReference>
<dbReference type="GO" id="GO:0030007">
    <property type="term" value="P:intracellular potassium ion homeostasis"/>
    <property type="evidence" value="ECO:0007669"/>
    <property type="project" value="TreeGrafter"/>
</dbReference>
<feature type="transmembrane region" description="Helical" evidence="9">
    <location>
        <begin position="118"/>
        <end position="137"/>
    </location>
</feature>
<dbReference type="Pfam" id="PF00690">
    <property type="entry name" value="Cation_ATPase_N"/>
    <property type="match status" value="1"/>
</dbReference>
<dbReference type="SUPFAM" id="SSF81660">
    <property type="entry name" value="Metal cation-transporting ATPase, ATP-binding domain N"/>
    <property type="match status" value="1"/>
</dbReference>
<dbReference type="GO" id="GO:0006883">
    <property type="term" value="P:intracellular sodium ion homeostasis"/>
    <property type="evidence" value="ECO:0007669"/>
    <property type="project" value="TreeGrafter"/>
</dbReference>
<feature type="transmembrane region" description="Helical" evidence="9">
    <location>
        <begin position="955"/>
        <end position="977"/>
    </location>
</feature>
<comment type="subcellular location">
    <subcellularLocation>
        <location evidence="1">Cell membrane</location>
        <topology evidence="1">Multi-pass membrane protein</topology>
    </subcellularLocation>
</comment>
<protein>
    <submittedName>
        <fullName evidence="11">Sodium/potassium-transporting ATPase alpha chain</fullName>
    </submittedName>
    <submittedName>
        <fullName evidence="12">Sodium/potassium-transporting_ATPase alpha chain</fullName>
    </submittedName>
</protein>
<feature type="transmembrane region" description="Helical" evidence="9">
    <location>
        <begin position="87"/>
        <end position="106"/>
    </location>
</feature>
<dbReference type="SFLD" id="SFLDG00002">
    <property type="entry name" value="C1.7:_P-type_atpase_like"/>
    <property type="match status" value="1"/>
</dbReference>
<reference evidence="11" key="1">
    <citation type="submission" date="2023-06" db="EMBL/GenBank/DDBJ databases">
        <authorList>
            <person name="Kurt Z."/>
        </authorList>
    </citation>
    <scope>NUCLEOTIDE SEQUENCE</scope>
</reference>
<dbReference type="GO" id="GO:1902600">
    <property type="term" value="P:proton transmembrane transport"/>
    <property type="evidence" value="ECO:0007669"/>
    <property type="project" value="TreeGrafter"/>
</dbReference>
<dbReference type="Pfam" id="PF13246">
    <property type="entry name" value="Cation_ATPase"/>
    <property type="match status" value="1"/>
</dbReference>
<dbReference type="Gene3D" id="2.70.150.10">
    <property type="entry name" value="Calcium-transporting ATPase, cytoplasmic transduction domain A"/>
    <property type="match status" value="1"/>
</dbReference>
<dbReference type="SUPFAM" id="SSF81665">
    <property type="entry name" value="Calcium ATPase, transmembrane domain M"/>
    <property type="match status" value="1"/>
</dbReference>
<dbReference type="Gene3D" id="1.20.1110.10">
    <property type="entry name" value="Calcium-transporting ATPase, transmembrane domain"/>
    <property type="match status" value="1"/>
</dbReference>
<dbReference type="PANTHER" id="PTHR43294:SF21">
    <property type="entry name" value="CATION TRANSPORTING ATPASE"/>
    <property type="match status" value="1"/>
</dbReference>
<gene>
    <name evidence="12" type="ORF">HINF_LOCUS45157</name>
    <name evidence="11" type="ORF">HINF_LOCUS56482</name>
</gene>
<keyword evidence="2" id="KW-1003">Cell membrane</keyword>
<evidence type="ECO:0000256" key="7">
    <source>
        <dbReference type="ARBA" id="ARBA00022989"/>
    </source>
</evidence>
<dbReference type="InterPro" id="IPR001757">
    <property type="entry name" value="P_typ_ATPase"/>
</dbReference>
<name>A0AA86R9K8_9EUKA</name>
<dbReference type="InterPro" id="IPR023298">
    <property type="entry name" value="ATPase_P-typ_TM_dom_sf"/>
</dbReference>
<dbReference type="PANTHER" id="PTHR43294">
    <property type="entry name" value="SODIUM/POTASSIUM-TRANSPORTING ATPASE SUBUNIT ALPHA"/>
    <property type="match status" value="1"/>
</dbReference>
<feature type="transmembrane region" description="Helical" evidence="9">
    <location>
        <begin position="806"/>
        <end position="826"/>
    </location>
</feature>
<dbReference type="SUPFAM" id="SSF56784">
    <property type="entry name" value="HAD-like"/>
    <property type="match status" value="1"/>
</dbReference>
<evidence type="ECO:0000256" key="9">
    <source>
        <dbReference type="SAM" id="Phobius"/>
    </source>
</evidence>
<dbReference type="EMBL" id="CATOUU010001050">
    <property type="protein sequence ID" value="CAI9968837.1"/>
    <property type="molecule type" value="Genomic_DNA"/>
</dbReference>
<evidence type="ECO:0000256" key="5">
    <source>
        <dbReference type="ARBA" id="ARBA00022840"/>
    </source>
</evidence>
<dbReference type="InterPro" id="IPR023299">
    <property type="entry name" value="ATPase_P-typ_cyto_dom_N"/>
</dbReference>
<dbReference type="AlphaFoldDB" id="A0AA86R9K8"/>
<dbReference type="InterPro" id="IPR036412">
    <property type="entry name" value="HAD-like_sf"/>
</dbReference>
<dbReference type="Pfam" id="PF00689">
    <property type="entry name" value="Cation_ATPase_C"/>
    <property type="match status" value="1"/>
</dbReference>
<keyword evidence="7 9" id="KW-1133">Transmembrane helix</keyword>
<dbReference type="GO" id="GO:0036376">
    <property type="term" value="P:sodium ion export across plasma membrane"/>
    <property type="evidence" value="ECO:0007669"/>
    <property type="project" value="TreeGrafter"/>
</dbReference>
<dbReference type="InterPro" id="IPR018303">
    <property type="entry name" value="ATPase_P-typ_P_site"/>
</dbReference>
<dbReference type="SMART" id="SM00831">
    <property type="entry name" value="Cation_ATPase_N"/>
    <property type="match status" value="1"/>
</dbReference>
<evidence type="ECO:0000313" key="13">
    <source>
        <dbReference type="Proteomes" id="UP001642409"/>
    </source>
</evidence>
<feature type="domain" description="Cation-transporting P-type ATPase N-terminal" evidence="10">
    <location>
        <begin position="31"/>
        <end position="104"/>
    </location>
</feature>
<feature type="transmembrane region" description="Helical" evidence="9">
    <location>
        <begin position="1028"/>
        <end position="1044"/>
    </location>
</feature>
<feature type="transmembrane region" description="Helical" evidence="9">
    <location>
        <begin position="279"/>
        <end position="303"/>
    </location>
</feature>
<evidence type="ECO:0000256" key="8">
    <source>
        <dbReference type="ARBA" id="ARBA00023136"/>
    </source>
</evidence>
<dbReference type="InterPro" id="IPR044492">
    <property type="entry name" value="P_typ_ATPase_HD_dom"/>
</dbReference>
<dbReference type="InterPro" id="IPR023214">
    <property type="entry name" value="HAD_sf"/>
</dbReference>
<evidence type="ECO:0000256" key="4">
    <source>
        <dbReference type="ARBA" id="ARBA00022741"/>
    </source>
</evidence>
<feature type="transmembrane region" description="Helical" evidence="9">
    <location>
        <begin position="997"/>
        <end position="1016"/>
    </location>
</feature>
<dbReference type="InterPro" id="IPR059000">
    <property type="entry name" value="ATPase_P-type_domA"/>
</dbReference>
<keyword evidence="4" id="KW-0547">Nucleotide-binding</keyword>
<dbReference type="InterPro" id="IPR004014">
    <property type="entry name" value="ATPase_P-typ_cation-transptr_N"/>
</dbReference>
<dbReference type="GO" id="GO:0005391">
    <property type="term" value="F:P-type sodium:potassium-exchanging transporter activity"/>
    <property type="evidence" value="ECO:0007669"/>
    <property type="project" value="TreeGrafter"/>
</dbReference>
<dbReference type="InterPro" id="IPR006068">
    <property type="entry name" value="ATPase_P-typ_cation-transptr_C"/>
</dbReference>
<evidence type="ECO:0000313" key="11">
    <source>
        <dbReference type="EMBL" id="CAI9968837.1"/>
    </source>
</evidence>
<dbReference type="Gene3D" id="3.40.50.1000">
    <property type="entry name" value="HAD superfamily/HAD-like"/>
    <property type="match status" value="1"/>
</dbReference>
<sequence length="1067" mass="119011">MTEVQTVNNNEPEIKVAKETVQDEKIDNGPQYHMQPIDDVLKSVNSQRNGLTKQERLSRLQKNGKNVLTDSKRKSPLQIFLKAQFELFAGLLWVATVICFIVYGISMKKDISGQDYNLYLAICLMIINVFGGTLSFVQTMKSQKTLDAFTKLIPSSSLVLEDGEVVEVETANIVIGDIVIIKNGQKCPADIRLFEVNQLKVDLSSFTGEVEPQARTLENKNEIVLNATNMGFYTSPVIAGDGKGVVVEVGDKTQIGQQKKSISDVKVEVTPIQQEIHKLVVFITVISIIIGVLFFILGTVLGISIINSFLFSISIIVANVPEGLSLSITVTLSLAAKRMAKKNVLVKSLNDVETLGSVSVICSDKTGTITRNQMTVSHTFDCVDIKEVMWNFAKELPTIDLKSYNKPLIDVLALNSRCEFDTTDPEPSPLKKRTFGDASESGILRFTSLYFQKSMQKELSAYRTAHSKKFEVPFSSVYKFQLSVHKYDDKFDLVTLKGAPEKVLKASQKYQSGEEIKDIDDEFLQHFQTSYEQVAGLGERVIGLAYSYNPIQDKYENPEEITSPMVFLGFVSLVDPPKDGVVEAVTTCSQASVQVTMVTGDHYLTATAIAKQVGILQTGVDYYIDPKSVDLENKQSYQMDGGNLPMSCISCTATAQHAQLMNRLSSLPSQFIPRRPNTGSVMTGDFLAEIDDDQLMIFLDTYKCVVFARTTPEQKLRIVTAYQNLFKIVAVSGDGLNDAPALKKANVGVAMASGSEIARDAANLVLVDDSFASIVEGVKEGRLIFENLKKSMAYAITTTTPELMPFLLFVICGFPNALSSIVIILIDIATSIWPSFAMGYEVGEADLMLRPPRTLSDKMFSKQVCWHSYVRTGMFQALSVLIMFMVVVSEEFKKYSGITMSWSNFSKFNHDDFPTVTLNGLVAAAWTEITKKGGLPKEVTEFTKPVDQQLALANYIFYMGQTASFVAIVETQIAHALVGRMRMNSMKTQGFFTNRGIYYTIAVMIGVSCFFIYAPFLHKILSTRNLDFIYWIYTLPFAFYLALYDELRRLIIRKTKEGNSFRRFIFW</sequence>
<evidence type="ECO:0000259" key="10">
    <source>
        <dbReference type="SMART" id="SM00831"/>
    </source>
</evidence>
<reference evidence="12 13" key="2">
    <citation type="submission" date="2024-07" db="EMBL/GenBank/DDBJ databases">
        <authorList>
            <person name="Akdeniz Z."/>
        </authorList>
    </citation>
    <scope>NUCLEOTIDE SEQUENCE [LARGE SCALE GENOMIC DNA]</scope>
</reference>
<evidence type="ECO:0000256" key="3">
    <source>
        <dbReference type="ARBA" id="ARBA00022692"/>
    </source>
</evidence>
<evidence type="ECO:0000313" key="12">
    <source>
        <dbReference type="EMBL" id="CAL6053072.1"/>
    </source>
</evidence>
<dbReference type="PROSITE" id="PS00154">
    <property type="entry name" value="ATPASE_E1_E2"/>
    <property type="match status" value="1"/>
</dbReference>
<dbReference type="GO" id="GO:0005886">
    <property type="term" value="C:plasma membrane"/>
    <property type="evidence" value="ECO:0007669"/>
    <property type="project" value="UniProtKB-SubCell"/>
</dbReference>
<dbReference type="InterPro" id="IPR008250">
    <property type="entry name" value="ATPase_P-typ_transduc_dom_A_sf"/>
</dbReference>
<evidence type="ECO:0000256" key="6">
    <source>
        <dbReference type="ARBA" id="ARBA00022967"/>
    </source>
</evidence>
<dbReference type="GO" id="GO:0005524">
    <property type="term" value="F:ATP binding"/>
    <property type="evidence" value="ECO:0007669"/>
    <property type="project" value="UniProtKB-KW"/>
</dbReference>
<dbReference type="Pfam" id="PF08282">
    <property type="entry name" value="Hydrolase_3"/>
    <property type="match status" value="1"/>
</dbReference>
<accession>A0AA86R9K8</accession>
<dbReference type="SFLD" id="SFLDF00027">
    <property type="entry name" value="p-type_atpase"/>
    <property type="match status" value="1"/>
</dbReference>
<dbReference type="Gene3D" id="3.40.1110.10">
    <property type="entry name" value="Calcium-transporting ATPase, cytoplasmic domain N"/>
    <property type="match status" value="1"/>
</dbReference>
<evidence type="ECO:0000256" key="1">
    <source>
        <dbReference type="ARBA" id="ARBA00004651"/>
    </source>
</evidence>
<proteinExistence type="predicted"/>
<dbReference type="NCBIfam" id="TIGR01494">
    <property type="entry name" value="ATPase_P-type"/>
    <property type="match status" value="2"/>
</dbReference>
<dbReference type="PRINTS" id="PR00121">
    <property type="entry name" value="NAKATPASE"/>
</dbReference>
<dbReference type="EMBL" id="CAXDID020000195">
    <property type="protein sequence ID" value="CAL6053072.1"/>
    <property type="molecule type" value="Genomic_DNA"/>
</dbReference>
<dbReference type="Proteomes" id="UP001642409">
    <property type="component" value="Unassembled WGS sequence"/>
</dbReference>
<organism evidence="11">
    <name type="scientific">Hexamita inflata</name>
    <dbReference type="NCBI Taxonomy" id="28002"/>
    <lineage>
        <taxon>Eukaryota</taxon>
        <taxon>Metamonada</taxon>
        <taxon>Diplomonadida</taxon>
        <taxon>Hexamitidae</taxon>
        <taxon>Hexamitinae</taxon>
        <taxon>Hexamita</taxon>
    </lineage>
</organism>
<dbReference type="InterPro" id="IPR050510">
    <property type="entry name" value="Cation_transp_ATPase_P-type"/>
</dbReference>
<keyword evidence="13" id="KW-1185">Reference proteome</keyword>
<dbReference type="SFLD" id="SFLDS00003">
    <property type="entry name" value="Haloacid_Dehalogenase"/>
    <property type="match status" value="1"/>
</dbReference>
<comment type="caution">
    <text evidence="11">The sequence shown here is derived from an EMBL/GenBank/DDBJ whole genome shotgun (WGS) entry which is preliminary data.</text>
</comment>
<evidence type="ECO:0000256" key="2">
    <source>
        <dbReference type="ARBA" id="ARBA00022475"/>
    </source>
</evidence>
<keyword evidence="6" id="KW-1278">Translocase</keyword>
<keyword evidence="8 9" id="KW-0472">Membrane</keyword>
<feature type="transmembrane region" description="Helical" evidence="9">
    <location>
        <begin position="869"/>
        <end position="888"/>
    </location>
</feature>
<dbReference type="GO" id="GO:1990573">
    <property type="term" value="P:potassium ion import across plasma membrane"/>
    <property type="evidence" value="ECO:0007669"/>
    <property type="project" value="TreeGrafter"/>
</dbReference>
<keyword evidence="5" id="KW-0067">ATP-binding</keyword>
<dbReference type="PRINTS" id="PR00119">
    <property type="entry name" value="CATATPASE"/>
</dbReference>
<dbReference type="Pfam" id="PF00122">
    <property type="entry name" value="E1-E2_ATPase"/>
    <property type="match status" value="1"/>
</dbReference>
<dbReference type="SUPFAM" id="SSF81653">
    <property type="entry name" value="Calcium ATPase, transduction domain A"/>
    <property type="match status" value="1"/>
</dbReference>
<keyword evidence="3 9" id="KW-0812">Transmembrane</keyword>